<comment type="caution">
    <text evidence="1">The sequence shown here is derived from an EMBL/GenBank/DDBJ whole genome shotgun (WGS) entry which is preliminary data.</text>
</comment>
<accession>A0ACC3NUV7</accession>
<gene>
    <name evidence="1" type="ORF">LTR37_002009</name>
</gene>
<organism evidence="1 2">
    <name type="scientific">Vermiconidia calcicola</name>
    <dbReference type="NCBI Taxonomy" id="1690605"/>
    <lineage>
        <taxon>Eukaryota</taxon>
        <taxon>Fungi</taxon>
        <taxon>Dikarya</taxon>
        <taxon>Ascomycota</taxon>
        <taxon>Pezizomycotina</taxon>
        <taxon>Dothideomycetes</taxon>
        <taxon>Dothideomycetidae</taxon>
        <taxon>Mycosphaerellales</taxon>
        <taxon>Extremaceae</taxon>
        <taxon>Vermiconidia</taxon>
    </lineage>
</organism>
<evidence type="ECO:0000313" key="1">
    <source>
        <dbReference type="EMBL" id="KAK3723286.1"/>
    </source>
</evidence>
<protein>
    <submittedName>
        <fullName evidence="1">Uncharacterized protein</fullName>
    </submittedName>
</protein>
<evidence type="ECO:0000313" key="2">
    <source>
        <dbReference type="Proteomes" id="UP001281147"/>
    </source>
</evidence>
<keyword evidence="2" id="KW-1185">Reference proteome</keyword>
<name>A0ACC3NUV7_9PEZI</name>
<reference evidence="1" key="1">
    <citation type="submission" date="2023-07" db="EMBL/GenBank/DDBJ databases">
        <title>Black Yeasts Isolated from many extreme environments.</title>
        <authorList>
            <person name="Coleine C."/>
            <person name="Stajich J.E."/>
            <person name="Selbmann L."/>
        </authorList>
    </citation>
    <scope>NUCLEOTIDE SEQUENCE</scope>
    <source>
        <strain evidence="1">CCFEE 5714</strain>
    </source>
</reference>
<sequence>MLTVHHLGHSQSDRVVWLCEELGIEYKLEKYDRSPVLSPPKYLALHPIGAAPVIEDDGGVKIAESGACIEYIINVHGGGKLALKPGDKGYADYLYWLHFANGTLQPAFGRAMVLQFAGVDSNNNRFVASQNKIDQCLSFINQRLKDSTWLAGDEFTAADIMTVFTFTGMREFYQQDLSQYEAILAYLQRVLKREGYRRAMGKGDPDVDVETLVKGPPPPVFKGFAEMRKQAQK</sequence>
<dbReference type="EMBL" id="JAUTXU010000010">
    <property type="protein sequence ID" value="KAK3723286.1"/>
    <property type="molecule type" value="Genomic_DNA"/>
</dbReference>
<dbReference type="Proteomes" id="UP001281147">
    <property type="component" value="Unassembled WGS sequence"/>
</dbReference>
<proteinExistence type="predicted"/>